<evidence type="ECO:0000313" key="6">
    <source>
        <dbReference type="EMBL" id="MDL4838950.1"/>
    </source>
</evidence>
<comment type="similarity">
    <text evidence="1 5">Belongs to the metallo-dependent hydrolases superfamily. CpsB/CapC family.</text>
</comment>
<protein>
    <recommendedName>
        <fullName evidence="5">Tyrosine-protein phosphatase</fullName>
        <ecNumber evidence="5">3.1.3.48</ecNumber>
    </recommendedName>
</protein>
<proteinExistence type="inferred from homology"/>
<dbReference type="PANTHER" id="PTHR39181">
    <property type="entry name" value="TYROSINE-PROTEIN PHOSPHATASE YWQE"/>
    <property type="match status" value="1"/>
</dbReference>
<dbReference type="PIRSF" id="PIRSF016557">
    <property type="entry name" value="Caps_synth_CpsB"/>
    <property type="match status" value="1"/>
</dbReference>
<dbReference type="EMBL" id="JASTZU010000001">
    <property type="protein sequence ID" value="MDL4838950.1"/>
    <property type="molecule type" value="Genomic_DNA"/>
</dbReference>
<evidence type="ECO:0000313" key="7">
    <source>
        <dbReference type="Proteomes" id="UP001235343"/>
    </source>
</evidence>
<dbReference type="InterPro" id="IPR016195">
    <property type="entry name" value="Pol/histidinol_Pase-like"/>
</dbReference>
<evidence type="ECO:0000256" key="4">
    <source>
        <dbReference type="ARBA" id="ARBA00051722"/>
    </source>
</evidence>
<name>A0ABT7KZP1_9BACI</name>
<keyword evidence="2 5" id="KW-0378">Hydrolase</keyword>
<dbReference type="SUPFAM" id="SSF89550">
    <property type="entry name" value="PHP domain-like"/>
    <property type="match status" value="1"/>
</dbReference>
<dbReference type="PANTHER" id="PTHR39181:SF1">
    <property type="entry name" value="TYROSINE-PROTEIN PHOSPHATASE YWQE"/>
    <property type="match status" value="1"/>
</dbReference>
<evidence type="ECO:0000256" key="1">
    <source>
        <dbReference type="ARBA" id="ARBA00005750"/>
    </source>
</evidence>
<sequence length="255" mass="28675">MIDIHCHILPSVDDGAKHFEDSIAMAKQAVNQGIDTIIATPHHLNGSYENYKIDIIEDVKSLNARLAEEKIPLTILAGQETRINGEMIDGLERGHLLPLNETSGYLFVELPSNNVPRYTKQLLFDLQLYGVKPIIVHPERNKELIENPDILYEFVKNGTLTQVTAASVTGKFGKKIKEFSHQLIESNLTHFVSSDAHNTTTRGFCMQDANNEIKETYGSSMVYYFMENAQLVANGELIVGDVPDRVRKKKFLGLF</sequence>
<evidence type="ECO:0000256" key="2">
    <source>
        <dbReference type="ARBA" id="ARBA00022801"/>
    </source>
</evidence>
<dbReference type="InterPro" id="IPR016667">
    <property type="entry name" value="Caps_polysacc_synth_CpsB/CapC"/>
</dbReference>
<comment type="catalytic activity">
    <reaction evidence="4 5">
        <text>O-phospho-L-tyrosyl-[protein] + H2O = L-tyrosyl-[protein] + phosphate</text>
        <dbReference type="Rhea" id="RHEA:10684"/>
        <dbReference type="Rhea" id="RHEA-COMP:10136"/>
        <dbReference type="Rhea" id="RHEA-COMP:20101"/>
        <dbReference type="ChEBI" id="CHEBI:15377"/>
        <dbReference type="ChEBI" id="CHEBI:43474"/>
        <dbReference type="ChEBI" id="CHEBI:46858"/>
        <dbReference type="ChEBI" id="CHEBI:61978"/>
        <dbReference type="EC" id="3.1.3.48"/>
    </reaction>
</comment>
<dbReference type="Proteomes" id="UP001235343">
    <property type="component" value="Unassembled WGS sequence"/>
</dbReference>
<dbReference type="EC" id="3.1.3.48" evidence="5"/>
<dbReference type="Gene3D" id="3.20.20.140">
    <property type="entry name" value="Metal-dependent hydrolases"/>
    <property type="match status" value="1"/>
</dbReference>
<organism evidence="6 7">
    <name type="scientific">Aquibacillus rhizosphaerae</name>
    <dbReference type="NCBI Taxonomy" id="3051431"/>
    <lineage>
        <taxon>Bacteria</taxon>
        <taxon>Bacillati</taxon>
        <taxon>Bacillota</taxon>
        <taxon>Bacilli</taxon>
        <taxon>Bacillales</taxon>
        <taxon>Bacillaceae</taxon>
        <taxon>Aquibacillus</taxon>
    </lineage>
</organism>
<keyword evidence="3 5" id="KW-0904">Protein phosphatase</keyword>
<keyword evidence="7" id="KW-1185">Reference proteome</keyword>
<reference evidence="6 7" key="1">
    <citation type="submission" date="2023-06" db="EMBL/GenBank/DDBJ databases">
        <title>Aquibacillus rhizosphaerae LR5S19.</title>
        <authorList>
            <person name="Sun J.-Q."/>
        </authorList>
    </citation>
    <scope>NUCLEOTIDE SEQUENCE [LARGE SCALE GENOMIC DNA]</scope>
    <source>
        <strain evidence="6 7">LR5S19</strain>
    </source>
</reference>
<dbReference type="RefSeq" id="WP_285929716.1">
    <property type="nucleotide sequence ID" value="NZ_JASTZU010000001.1"/>
</dbReference>
<dbReference type="Pfam" id="PF19567">
    <property type="entry name" value="CpsB_CapC"/>
    <property type="match status" value="1"/>
</dbReference>
<comment type="caution">
    <text evidence="6">The sequence shown here is derived from an EMBL/GenBank/DDBJ whole genome shotgun (WGS) entry which is preliminary data.</text>
</comment>
<evidence type="ECO:0000256" key="3">
    <source>
        <dbReference type="ARBA" id="ARBA00022912"/>
    </source>
</evidence>
<evidence type="ECO:0000256" key="5">
    <source>
        <dbReference type="PIRNR" id="PIRNR016557"/>
    </source>
</evidence>
<accession>A0ABT7KZP1</accession>
<gene>
    <name evidence="6" type="ORF">QQS35_00480</name>
</gene>